<dbReference type="EMBL" id="CP045892">
    <property type="protein sequence ID" value="QQP52873.1"/>
    <property type="molecule type" value="Genomic_DNA"/>
</dbReference>
<reference evidence="2" key="1">
    <citation type="submission" date="2021-01" db="EMBL/GenBank/DDBJ databases">
        <title>Caligus Genome Assembly.</title>
        <authorList>
            <person name="Gallardo-Escarate C."/>
        </authorList>
    </citation>
    <scope>NUCLEOTIDE SEQUENCE [LARGE SCALE GENOMIC DNA]</scope>
</reference>
<dbReference type="AlphaFoldDB" id="A0A7T8KBK0"/>
<evidence type="ECO:0000313" key="1">
    <source>
        <dbReference type="EMBL" id="QQP52873.1"/>
    </source>
</evidence>
<evidence type="ECO:0000313" key="2">
    <source>
        <dbReference type="Proteomes" id="UP000595437"/>
    </source>
</evidence>
<protein>
    <submittedName>
        <fullName evidence="1">Uncharacterized protein</fullName>
    </submittedName>
</protein>
<sequence length="72" mass="8242">MPFRVRRSRAIPGVLLVAVSILTLYKLSMSLPEDDSSSLFQDKTKVETVMCYKYPTSEYYAYLEPAETLRGD</sequence>
<dbReference type="Proteomes" id="UP000595437">
    <property type="component" value="Chromosome 3"/>
</dbReference>
<proteinExistence type="predicted"/>
<gene>
    <name evidence="1" type="ORF">FKW44_005151</name>
</gene>
<keyword evidence="2" id="KW-1185">Reference proteome</keyword>
<accession>A0A7T8KBK0</accession>
<name>A0A7T8KBK0_CALRO</name>
<organism evidence="1 2">
    <name type="scientific">Caligus rogercresseyi</name>
    <name type="common">Sea louse</name>
    <dbReference type="NCBI Taxonomy" id="217165"/>
    <lineage>
        <taxon>Eukaryota</taxon>
        <taxon>Metazoa</taxon>
        <taxon>Ecdysozoa</taxon>
        <taxon>Arthropoda</taxon>
        <taxon>Crustacea</taxon>
        <taxon>Multicrustacea</taxon>
        <taxon>Hexanauplia</taxon>
        <taxon>Copepoda</taxon>
        <taxon>Siphonostomatoida</taxon>
        <taxon>Caligidae</taxon>
        <taxon>Caligus</taxon>
    </lineage>
</organism>